<evidence type="ECO:0000313" key="2">
    <source>
        <dbReference type="Proteomes" id="UP001165121"/>
    </source>
</evidence>
<comment type="caution">
    <text evidence="1">The sequence shown here is derived from an EMBL/GenBank/DDBJ whole genome shotgun (WGS) entry which is preliminary data.</text>
</comment>
<dbReference type="EMBL" id="BSXT01001288">
    <property type="protein sequence ID" value="GMF40801.1"/>
    <property type="molecule type" value="Genomic_DNA"/>
</dbReference>
<sequence>MTLVVMPVTTPEDFQKAKAIRLRVFHEEQGFDSVLEFDEHDDEPTTTHFLGKDIEQEKFVAVGVSCWT</sequence>
<dbReference type="Proteomes" id="UP001165121">
    <property type="component" value="Unassembled WGS sequence"/>
</dbReference>
<keyword evidence="2" id="KW-1185">Reference proteome</keyword>
<gene>
    <name evidence="1" type="ORF">Pfra01_001265300</name>
</gene>
<dbReference type="InterPro" id="IPR016181">
    <property type="entry name" value="Acyl_CoA_acyltransferase"/>
</dbReference>
<reference evidence="1" key="1">
    <citation type="submission" date="2023-04" db="EMBL/GenBank/DDBJ databases">
        <title>Phytophthora fragariaefolia NBRC 109709.</title>
        <authorList>
            <person name="Ichikawa N."/>
            <person name="Sato H."/>
            <person name="Tonouchi N."/>
        </authorList>
    </citation>
    <scope>NUCLEOTIDE SEQUENCE</scope>
    <source>
        <strain evidence="1">NBRC 109709</strain>
    </source>
</reference>
<accession>A0A9W6XKU3</accession>
<dbReference type="AlphaFoldDB" id="A0A9W6XKU3"/>
<name>A0A9W6XKU3_9STRA</name>
<proteinExistence type="predicted"/>
<dbReference type="Gene3D" id="3.40.630.30">
    <property type="match status" value="1"/>
</dbReference>
<dbReference type="SUPFAM" id="SSF55729">
    <property type="entry name" value="Acyl-CoA N-acyltransferases (Nat)"/>
    <property type="match status" value="1"/>
</dbReference>
<evidence type="ECO:0000313" key="1">
    <source>
        <dbReference type="EMBL" id="GMF40801.1"/>
    </source>
</evidence>
<dbReference type="OrthoDB" id="329272at2759"/>
<organism evidence="1 2">
    <name type="scientific">Phytophthora fragariaefolia</name>
    <dbReference type="NCBI Taxonomy" id="1490495"/>
    <lineage>
        <taxon>Eukaryota</taxon>
        <taxon>Sar</taxon>
        <taxon>Stramenopiles</taxon>
        <taxon>Oomycota</taxon>
        <taxon>Peronosporomycetes</taxon>
        <taxon>Peronosporales</taxon>
        <taxon>Peronosporaceae</taxon>
        <taxon>Phytophthora</taxon>
    </lineage>
</organism>
<protein>
    <submittedName>
        <fullName evidence="1">Unnamed protein product</fullName>
    </submittedName>
</protein>